<protein>
    <submittedName>
        <fullName evidence="1">Uncharacterized protein</fullName>
    </submittedName>
</protein>
<dbReference type="Proteomes" id="UP001501005">
    <property type="component" value="Unassembled WGS sequence"/>
</dbReference>
<reference evidence="1 2" key="1">
    <citation type="journal article" date="2019" name="Int. J. Syst. Evol. Microbiol.">
        <title>The Global Catalogue of Microorganisms (GCM) 10K type strain sequencing project: providing services to taxonomists for standard genome sequencing and annotation.</title>
        <authorList>
            <consortium name="The Broad Institute Genomics Platform"/>
            <consortium name="The Broad Institute Genome Sequencing Center for Infectious Disease"/>
            <person name="Wu L."/>
            <person name="Ma J."/>
        </authorList>
    </citation>
    <scope>NUCLEOTIDE SEQUENCE [LARGE SCALE GENOMIC DNA]</scope>
    <source>
        <strain evidence="1 2">JCM 10673</strain>
    </source>
</reference>
<evidence type="ECO:0000313" key="1">
    <source>
        <dbReference type="EMBL" id="GAA0909734.1"/>
    </source>
</evidence>
<dbReference type="EMBL" id="BAAAHG010000011">
    <property type="protein sequence ID" value="GAA0909734.1"/>
    <property type="molecule type" value="Genomic_DNA"/>
</dbReference>
<proteinExistence type="predicted"/>
<keyword evidence="2" id="KW-1185">Reference proteome</keyword>
<comment type="caution">
    <text evidence="1">The sequence shown here is derived from an EMBL/GenBank/DDBJ whole genome shotgun (WGS) entry which is preliminary data.</text>
</comment>
<organism evidence="1 2">
    <name type="scientific">Streptomyces thermoalcalitolerans</name>
    <dbReference type="NCBI Taxonomy" id="65605"/>
    <lineage>
        <taxon>Bacteria</taxon>
        <taxon>Bacillati</taxon>
        <taxon>Actinomycetota</taxon>
        <taxon>Actinomycetes</taxon>
        <taxon>Kitasatosporales</taxon>
        <taxon>Streptomycetaceae</taxon>
        <taxon>Streptomyces</taxon>
    </lineage>
</organism>
<sequence>MPGPDVRVPYRHVRMAVWTQTVILAGMDGGAIGIAGSGTPAFHLMIHLISKEQAV</sequence>
<gene>
    <name evidence="1" type="ORF">GCM10009549_18430</name>
</gene>
<accession>A0ABN1NK25</accession>
<evidence type="ECO:0000313" key="2">
    <source>
        <dbReference type="Proteomes" id="UP001501005"/>
    </source>
</evidence>
<name>A0ABN1NK25_9ACTN</name>